<dbReference type="EMBL" id="JAFLVX010000005">
    <property type="protein sequence ID" value="MBO0475767.1"/>
    <property type="molecule type" value="Genomic_DNA"/>
</dbReference>
<proteinExistence type="predicted"/>
<name>A0ABS3HPU2_9ENTE</name>
<evidence type="ECO:0000259" key="1">
    <source>
        <dbReference type="SMART" id="SM01022"/>
    </source>
</evidence>
<sequence length="149" mass="17286">MITTFWEKFCQEQNINTAIPEAWMFGDQTKAMGDELGNLVLEGKKTGTCSAHALYEREKEPLPQVGQYDIILNGDGEPIAITQLKKVTVIKMDDVTPEFARKEGEGDLSYDYWYQEHVRFFTQQFKEMGLFFSTDMLLVCEEFEVVYRN</sequence>
<evidence type="ECO:0000313" key="3">
    <source>
        <dbReference type="Proteomes" id="UP000664857"/>
    </source>
</evidence>
<dbReference type="InterPro" id="IPR015947">
    <property type="entry name" value="PUA-like_sf"/>
</dbReference>
<dbReference type="Gene3D" id="3.10.400.10">
    <property type="entry name" value="Sulfate adenylyltransferase"/>
    <property type="match status" value="1"/>
</dbReference>
<feature type="domain" description="ASCH" evidence="1">
    <location>
        <begin position="23"/>
        <end position="147"/>
    </location>
</feature>
<evidence type="ECO:0000313" key="2">
    <source>
        <dbReference type="EMBL" id="MBO0475767.1"/>
    </source>
</evidence>
<dbReference type="PANTHER" id="PTHR39203">
    <property type="entry name" value="CYTOPLASMIC PROTEIN-RELATED"/>
    <property type="match status" value="1"/>
</dbReference>
<keyword evidence="3" id="KW-1185">Reference proteome</keyword>
<dbReference type="CDD" id="cd06553">
    <property type="entry name" value="ASCH_Ef3133_like"/>
    <property type="match status" value="1"/>
</dbReference>
<dbReference type="InterPro" id="IPR009326">
    <property type="entry name" value="DUF984"/>
</dbReference>
<dbReference type="RefSeq" id="WP_206964535.1">
    <property type="nucleotide sequence ID" value="NZ_JAFLVX010000005.1"/>
</dbReference>
<comment type="caution">
    <text evidence="2">The sequence shown here is derived from an EMBL/GenBank/DDBJ whole genome shotgun (WGS) entry which is preliminary data.</text>
</comment>
<gene>
    <name evidence="2" type="ORF">DOK76_01715</name>
</gene>
<dbReference type="InterPro" id="IPR007374">
    <property type="entry name" value="ASCH_domain"/>
</dbReference>
<dbReference type="PANTHER" id="PTHR39203:SF1">
    <property type="entry name" value="CYTOPLASMIC PROTEIN"/>
    <property type="match status" value="1"/>
</dbReference>
<organism evidence="2 3">
    <name type="scientific">Candidatus Vagococcus giribetii</name>
    <dbReference type="NCBI Taxonomy" id="2230876"/>
    <lineage>
        <taxon>Bacteria</taxon>
        <taxon>Bacillati</taxon>
        <taxon>Bacillota</taxon>
        <taxon>Bacilli</taxon>
        <taxon>Lactobacillales</taxon>
        <taxon>Enterococcaceae</taxon>
        <taxon>Vagococcus</taxon>
    </lineage>
</organism>
<accession>A0ABS3HPU2</accession>
<dbReference type="SUPFAM" id="SSF88697">
    <property type="entry name" value="PUA domain-like"/>
    <property type="match status" value="1"/>
</dbReference>
<dbReference type="Proteomes" id="UP000664857">
    <property type="component" value="Unassembled WGS sequence"/>
</dbReference>
<dbReference type="SMART" id="SM01022">
    <property type="entry name" value="ASCH"/>
    <property type="match status" value="1"/>
</dbReference>
<protein>
    <submittedName>
        <fullName evidence="2">ASCH domain-containing protein</fullName>
    </submittedName>
</protein>
<reference evidence="2 3" key="1">
    <citation type="submission" date="2021-03" db="EMBL/GenBank/DDBJ databases">
        <title>Enterococcal diversity collection.</title>
        <authorList>
            <person name="Gilmore M.S."/>
            <person name="Schwartzman J."/>
            <person name="Van Tyne D."/>
            <person name="Martin M."/>
            <person name="Earl A.M."/>
            <person name="Manson A.L."/>
            <person name="Straub T."/>
            <person name="Salamzade R."/>
            <person name="Saavedra J."/>
            <person name="Lebreton F."/>
            <person name="Prichula J."/>
            <person name="Schaufler K."/>
            <person name="Gaca A."/>
            <person name="Sgardioli B."/>
            <person name="Wagenaar J."/>
            <person name="Strong T."/>
        </authorList>
    </citation>
    <scope>NUCLEOTIDE SEQUENCE [LARGE SCALE GENOMIC DNA]</scope>
    <source>
        <strain evidence="2 3">DIV0080</strain>
    </source>
</reference>
<dbReference type="PIRSF" id="PIRSF021320">
    <property type="entry name" value="DUF984"/>
    <property type="match status" value="1"/>
</dbReference>
<dbReference type="Pfam" id="PF04266">
    <property type="entry name" value="ASCH"/>
    <property type="match status" value="1"/>
</dbReference>